<proteinExistence type="predicted"/>
<evidence type="ECO:0000313" key="3">
    <source>
        <dbReference type="Proteomes" id="UP001152320"/>
    </source>
</evidence>
<accession>A0A9Q0Y9V6</accession>
<evidence type="ECO:0000256" key="1">
    <source>
        <dbReference type="SAM" id="MobiDB-lite"/>
    </source>
</evidence>
<comment type="caution">
    <text evidence="2">The sequence shown here is derived from an EMBL/GenBank/DDBJ whole genome shotgun (WGS) entry which is preliminary data.</text>
</comment>
<dbReference type="AlphaFoldDB" id="A0A9Q0Y9V6"/>
<feature type="region of interest" description="Disordered" evidence="1">
    <location>
        <begin position="489"/>
        <end position="563"/>
    </location>
</feature>
<dbReference type="PANTHER" id="PTHR33480">
    <property type="entry name" value="SET DOMAIN-CONTAINING PROTEIN-RELATED"/>
    <property type="match status" value="1"/>
</dbReference>
<feature type="region of interest" description="Disordered" evidence="1">
    <location>
        <begin position="16"/>
        <end position="82"/>
    </location>
</feature>
<feature type="compositionally biased region" description="Acidic residues" evidence="1">
    <location>
        <begin position="56"/>
        <end position="65"/>
    </location>
</feature>
<dbReference type="EMBL" id="JAIZAY010000244">
    <property type="protein sequence ID" value="KAJ8018658.1"/>
    <property type="molecule type" value="Genomic_DNA"/>
</dbReference>
<dbReference type="Proteomes" id="UP001152320">
    <property type="component" value="Unassembled WGS sequence"/>
</dbReference>
<feature type="compositionally biased region" description="Polar residues" evidence="1">
    <location>
        <begin position="543"/>
        <end position="563"/>
    </location>
</feature>
<organism evidence="2 3">
    <name type="scientific">Holothuria leucospilota</name>
    <name type="common">Black long sea cucumber</name>
    <name type="synonym">Mertensiothuria leucospilota</name>
    <dbReference type="NCBI Taxonomy" id="206669"/>
    <lineage>
        <taxon>Eukaryota</taxon>
        <taxon>Metazoa</taxon>
        <taxon>Echinodermata</taxon>
        <taxon>Eleutherozoa</taxon>
        <taxon>Echinozoa</taxon>
        <taxon>Holothuroidea</taxon>
        <taxon>Aspidochirotacea</taxon>
        <taxon>Aspidochirotida</taxon>
        <taxon>Holothuriidae</taxon>
        <taxon>Holothuria</taxon>
    </lineage>
</organism>
<keyword evidence="3" id="KW-1185">Reference proteome</keyword>
<name>A0A9Q0Y9V6_HOLLE</name>
<sequence>MEPLFLFKGLVPEFYTSSESEDSNTSSFNLFGEDEEEESDSSEYDEDPSYIVNDDSSLDQEDEKFDDQAELKDDVSESKQPYVLPTHTGASRKWDKYSYCLYCEVKQTKIVRHCRTVHSKEIEVAQAIYFEGRNQLQEAEKAWTKVRNLGNLNHNKEVNEGTCYDLIVKKRPKKGKSSNILKYVPCPDCYGYYYTKTLWLHRKNCLLRSKDSPKSTRHVKEGRALLPSRVNTSGPFRIVMDNMVPDNVSLIAKTDIDTVDVGHKEFDKSNSSKRGELAREKMRTIAKLLQVARNCKDNIKVAADLVTPRAFNTTLNSARCLSGYNEETQEHAHYSNALRLGFAVKDLAIAVRARYIKEGNRDKATDVNELLKLKDSEWRAKLTSSALRQRGELSWKKAKILPLTSDCVKFNSFLQQKETELKNAIKSNGIDVESYKNLAKVTLTQIVFFNRRHPREVETITTDEYRKQTKGSKLLLLAEKGKFHEYAGKSLDEIELSPDDTVEAETEEDDEDEDVEEEAMDASNDDTEVDPPDDERGGAIAGPSTSRQTQSMDFAGPSTSRQA</sequence>
<reference evidence="2" key="1">
    <citation type="submission" date="2021-10" db="EMBL/GenBank/DDBJ databases">
        <title>Tropical sea cucumber genome reveals ecological adaptation and Cuvierian tubules defense mechanism.</title>
        <authorList>
            <person name="Chen T."/>
        </authorList>
    </citation>
    <scope>NUCLEOTIDE SEQUENCE</scope>
    <source>
        <strain evidence="2">Nanhai2018</strain>
        <tissue evidence="2">Muscle</tissue>
    </source>
</reference>
<evidence type="ECO:0000313" key="2">
    <source>
        <dbReference type="EMBL" id="KAJ8018658.1"/>
    </source>
</evidence>
<feature type="compositionally biased region" description="Basic and acidic residues" evidence="1">
    <location>
        <begin position="66"/>
        <end position="77"/>
    </location>
</feature>
<feature type="compositionally biased region" description="Acidic residues" evidence="1">
    <location>
        <begin position="493"/>
        <end position="533"/>
    </location>
</feature>
<protein>
    <submittedName>
        <fullName evidence="2">Uncharacterized protein</fullName>
    </submittedName>
</protein>
<dbReference type="OrthoDB" id="6767710at2759"/>
<gene>
    <name evidence="2" type="ORF">HOLleu_43241</name>
</gene>
<dbReference type="PANTHER" id="PTHR33480:SF1">
    <property type="entry name" value="TYR RECOMBINASE DOMAIN-CONTAINING PROTEIN"/>
    <property type="match status" value="1"/>
</dbReference>
<feature type="compositionally biased region" description="Acidic residues" evidence="1">
    <location>
        <begin position="32"/>
        <end position="48"/>
    </location>
</feature>